<feature type="transmembrane region" description="Helical" evidence="2">
    <location>
        <begin position="795"/>
        <end position="816"/>
    </location>
</feature>
<evidence type="ECO:0000256" key="2">
    <source>
        <dbReference type="SAM" id="Phobius"/>
    </source>
</evidence>
<feature type="transmembrane region" description="Helical" evidence="2">
    <location>
        <begin position="900"/>
        <end position="922"/>
    </location>
</feature>
<sequence length="1196" mass="133039">MTVAHPLSLAQAQRNQQFEDKPASANAQCPLRAQEVAIFPVRYALDESPAKGSSQGPNPLPTGFDAGHLPPLESRSYTLRQLRDGWLYVWDEVARTFHEYRVQGHLFTRMVWTERELGQDARDNAGEPRPYLLYPRSSRLRLAYSPMQWTWRICERMRSNVQQQTQWMRDLDLGSYCNGLQIAHGAPLRTLGDCVADISSAGAVPGFETTFVPTTGEPNSEHPAMQVKPGISDAQVLGAVPDQDTALFIALDDPLAVIQDLNMQLNGRLAEIGEFDIQYRNTIQSALAVHQACGVDLDAVMPTAVKDDLQQRLAFTADAHRFLTSYAYAHGGAYAELGAVAGALHAHQIDVDIMRDKWQVSHNHPAWGDMSRDWQAKNTWRNDVRYDEVCTFLNERADELLRLRRHVQACETDLIRWLERLRPEPEALFHDTCNAQQSVELLEWVEGIAQSLGGCSSDEVDSPALNNSIMRLAQVEFQGQSWLYRQVAEENSLVGLALFNFNQELAQALEQIAYNYSTNGTIDGLGQQPDISGQINTGGDFWQRMLKGVGNAQDVLSLEAVQNSRLYQSLSETARLSMDALRQATLETARDVWNRLSTLFLPALQAQANNQATAVRVLRFSLTQIVVSHEVSDMVALKLNENFPREQQQWTMDQQAIAKQQRGQQGTLRRSGNWYDKKSARKDLRALDVAMQDHQNNRPRHVYGVLKGQSRSTTLSVQQLEVLLFTVGQSEVQTQLHLKATSPAAYAARTKAWVDLNLGGTLPALLAGLGLWNLMVTTHAVHYDGYLTGAEKNQLLTSLATAGSLLMALMVMPMWARVGNMVGVIRGQTLELAQAGARVWLKESQFTHAKLAQRLIARTVGMAALNVIAAASEIAQIDRQMERATSQEQTVALNLQLGSLYAMGFLGSIQMFGSLSGLYFNFAWVMGGWMVGLLAIVGLIYLVASVLVSLYHREGLRLWLYQSYWGRAAIPMDYTDEAHGQSLWQLAQICLTPGVSVRSTNNPHWNGLDGAWLQISLPAQLAGQSCEIRAVFVRKTGGFLWSKSVIALEQQAYDRLGGGYWSPTLEDDPLSHMPPVDNNDKLPGDLGYTAEASYYHWRTWIPVSGASYVELELSYPELDKAREPMRFMFRANLMNATRTAELISDPLSNSPVEGELLSRAVVKPQMITLPAPFMETSDVLTQIPDLAATTGLAAQG</sequence>
<evidence type="ECO:0000256" key="1">
    <source>
        <dbReference type="SAM" id="MobiDB-lite"/>
    </source>
</evidence>
<feature type="region of interest" description="Disordered" evidence="1">
    <location>
        <begin position="48"/>
        <end position="67"/>
    </location>
</feature>
<evidence type="ECO:0000259" key="3">
    <source>
        <dbReference type="Pfam" id="PF20249"/>
    </source>
</evidence>
<feature type="transmembrane region" description="Helical" evidence="2">
    <location>
        <begin position="928"/>
        <end position="951"/>
    </location>
</feature>
<accession>A0A078MED6</accession>
<proteinExistence type="predicted"/>
<evidence type="ECO:0000313" key="4">
    <source>
        <dbReference type="EMBL" id="CEA05678.1"/>
    </source>
</evidence>
<gene>
    <name evidence="4" type="ORF">BN1049_02207</name>
</gene>
<dbReference type="AlphaFoldDB" id="A0A078MED6"/>
<keyword evidence="2" id="KW-0812">Transmembrane</keyword>
<dbReference type="Pfam" id="PF20249">
    <property type="entry name" value="VasX_N"/>
    <property type="match status" value="1"/>
</dbReference>
<feature type="domain" description="Toxin VasX N-terminal region" evidence="3">
    <location>
        <begin position="29"/>
        <end position="175"/>
    </location>
</feature>
<protein>
    <submittedName>
        <fullName evidence="4">Membrane protein</fullName>
    </submittedName>
</protein>
<keyword evidence="2" id="KW-0472">Membrane</keyword>
<dbReference type="CDD" id="cd20708">
    <property type="entry name" value="MIX_IV"/>
    <property type="match status" value="1"/>
</dbReference>
<dbReference type="EMBL" id="LK391969">
    <property type="protein sequence ID" value="CEF27260.1"/>
    <property type="molecule type" value="Genomic_DNA"/>
</dbReference>
<name>A0A078MED6_9PSED</name>
<dbReference type="NCBIfam" id="NF041559">
    <property type="entry name" value="BTH_I2691_fam"/>
    <property type="match status" value="1"/>
</dbReference>
<reference evidence="4" key="1">
    <citation type="submission" date="2014-07" db="EMBL/GenBank/DDBJ databases">
        <authorList>
            <person name="Urmite Genomes Urmite Genomes"/>
        </authorList>
    </citation>
    <scope>NUCLEOTIDE SEQUENCE</scope>
    <source>
        <strain evidence="4">12M76_air</strain>
    </source>
</reference>
<dbReference type="InterPro" id="IPR048126">
    <property type="entry name" value="Toxin_VasX"/>
</dbReference>
<dbReference type="OrthoDB" id="6339631at2"/>
<dbReference type="RefSeq" id="WP_044499915.1">
    <property type="nucleotide sequence ID" value="NZ_LK391969.1"/>
</dbReference>
<dbReference type="EMBL" id="LM997413">
    <property type="protein sequence ID" value="CEA05678.1"/>
    <property type="molecule type" value="Genomic_DNA"/>
</dbReference>
<dbReference type="PATRIC" id="fig|1461581.3.peg.2176"/>
<organism evidence="4">
    <name type="scientific">Pseudomonas saudimassiliensis</name>
    <dbReference type="NCBI Taxonomy" id="1461581"/>
    <lineage>
        <taxon>Bacteria</taxon>
        <taxon>Pseudomonadati</taxon>
        <taxon>Pseudomonadota</taxon>
        <taxon>Gammaproteobacteria</taxon>
        <taxon>Pseudomonadales</taxon>
        <taxon>Pseudomonadaceae</taxon>
        <taxon>Pseudomonas</taxon>
    </lineage>
</organism>
<keyword evidence="2" id="KW-1133">Transmembrane helix</keyword>
<dbReference type="InterPro" id="IPR046864">
    <property type="entry name" value="VasX_N"/>
</dbReference>